<dbReference type="Proteomes" id="UP001454036">
    <property type="component" value="Unassembled WGS sequence"/>
</dbReference>
<organism evidence="1 2">
    <name type="scientific">Lithospermum erythrorhizon</name>
    <name type="common">Purple gromwell</name>
    <name type="synonym">Lithospermum officinale var. erythrorhizon</name>
    <dbReference type="NCBI Taxonomy" id="34254"/>
    <lineage>
        <taxon>Eukaryota</taxon>
        <taxon>Viridiplantae</taxon>
        <taxon>Streptophyta</taxon>
        <taxon>Embryophyta</taxon>
        <taxon>Tracheophyta</taxon>
        <taxon>Spermatophyta</taxon>
        <taxon>Magnoliopsida</taxon>
        <taxon>eudicotyledons</taxon>
        <taxon>Gunneridae</taxon>
        <taxon>Pentapetalae</taxon>
        <taxon>asterids</taxon>
        <taxon>lamiids</taxon>
        <taxon>Boraginales</taxon>
        <taxon>Boraginaceae</taxon>
        <taxon>Boraginoideae</taxon>
        <taxon>Lithospermeae</taxon>
        <taxon>Lithospermum</taxon>
    </lineage>
</organism>
<protein>
    <submittedName>
        <fullName evidence="1">Serine protease</fullName>
    </submittedName>
</protein>
<name>A0AAV3R7W8_LITER</name>
<keyword evidence="1" id="KW-0645">Protease</keyword>
<dbReference type="AlphaFoldDB" id="A0AAV3R7W8"/>
<gene>
    <name evidence="1" type="ORF">LIER_25290</name>
</gene>
<dbReference type="InterPro" id="IPR029058">
    <property type="entry name" value="AB_hydrolase_fold"/>
</dbReference>
<dbReference type="InterPro" id="IPR052370">
    <property type="entry name" value="Meta-cleavage_hydrolase"/>
</dbReference>
<accession>A0AAV3R7W8</accession>
<reference evidence="1 2" key="1">
    <citation type="submission" date="2024-01" db="EMBL/GenBank/DDBJ databases">
        <title>The complete chloroplast genome sequence of Lithospermum erythrorhizon: insights into the phylogenetic relationship among Boraginaceae species and the maternal lineages of purple gromwells.</title>
        <authorList>
            <person name="Okada T."/>
            <person name="Watanabe K."/>
        </authorList>
    </citation>
    <scope>NUCLEOTIDE SEQUENCE [LARGE SCALE GENOMIC DNA]</scope>
</reference>
<dbReference type="GO" id="GO:0006508">
    <property type="term" value="P:proteolysis"/>
    <property type="evidence" value="ECO:0007669"/>
    <property type="project" value="UniProtKB-KW"/>
</dbReference>
<comment type="caution">
    <text evidence="1">The sequence shown here is derived from an EMBL/GenBank/DDBJ whole genome shotgun (WGS) entry which is preliminary data.</text>
</comment>
<dbReference type="PANTHER" id="PTHR43139:SF7">
    <property type="entry name" value="ALPHA_BETA-HYDROLASES SUPERFAMILY PROTEIN"/>
    <property type="match status" value="1"/>
</dbReference>
<keyword evidence="2" id="KW-1185">Reference proteome</keyword>
<proteinExistence type="predicted"/>
<dbReference type="Gene3D" id="3.40.50.1820">
    <property type="entry name" value="alpha/beta hydrolase"/>
    <property type="match status" value="1"/>
</dbReference>
<keyword evidence="1" id="KW-0378">Hydrolase</keyword>
<dbReference type="GO" id="GO:0008233">
    <property type="term" value="F:peptidase activity"/>
    <property type="evidence" value="ECO:0007669"/>
    <property type="project" value="UniProtKB-KW"/>
</dbReference>
<dbReference type="EMBL" id="BAABME010007574">
    <property type="protein sequence ID" value="GAA0171200.1"/>
    <property type="molecule type" value="Genomic_DNA"/>
</dbReference>
<sequence length="232" mass="26961">MAKRLSLTASKDWMYRHFFIQAESPPRAWIRGECNVAIWRSPTPFCPRLQRLCARLALLWRVIHDKARTNQAIPGAMCKELWGALEKLVLCCTGVCLEEKDMKEWLFQVSDLEEAANILLPQTPDKLRELMRFSFSKPVKLVPTYFLTDFIKVMCTDFIEEKRGLIRAILKGRQLPDLPRISQETLIIWGEEDQIFPLELVVIHNAGHAVNLEKSKEFIKHIKTFLLDTHDS</sequence>
<dbReference type="SUPFAM" id="SSF53474">
    <property type="entry name" value="alpha/beta-Hydrolases"/>
    <property type="match status" value="1"/>
</dbReference>
<evidence type="ECO:0000313" key="2">
    <source>
        <dbReference type="Proteomes" id="UP001454036"/>
    </source>
</evidence>
<evidence type="ECO:0000313" key="1">
    <source>
        <dbReference type="EMBL" id="GAA0171200.1"/>
    </source>
</evidence>
<dbReference type="PANTHER" id="PTHR43139">
    <property type="entry name" value="SI:DKEY-122A22.2"/>
    <property type="match status" value="1"/>
</dbReference>